<dbReference type="PROSITE" id="PS50109">
    <property type="entry name" value="HIS_KIN"/>
    <property type="match status" value="1"/>
</dbReference>
<dbReference type="PROSITE" id="PS50110">
    <property type="entry name" value="RESPONSE_REGULATORY"/>
    <property type="match status" value="1"/>
</dbReference>
<dbReference type="InterPro" id="IPR036890">
    <property type="entry name" value="HATPase_C_sf"/>
</dbReference>
<dbReference type="InterPro" id="IPR001789">
    <property type="entry name" value="Sig_transdc_resp-reg_receiver"/>
</dbReference>
<organism evidence="6">
    <name type="scientific">Caulobacter sp. (strain K31)</name>
    <dbReference type="NCBI Taxonomy" id="366602"/>
    <lineage>
        <taxon>Bacteria</taxon>
        <taxon>Pseudomonadati</taxon>
        <taxon>Pseudomonadota</taxon>
        <taxon>Alphaproteobacteria</taxon>
        <taxon>Caulobacterales</taxon>
        <taxon>Caulobacteraceae</taxon>
        <taxon>Caulobacter</taxon>
    </lineage>
</organism>
<keyword evidence="6" id="KW-0418">Kinase</keyword>
<evidence type="ECO:0000256" key="1">
    <source>
        <dbReference type="ARBA" id="ARBA00022553"/>
    </source>
</evidence>
<dbReference type="eggNOG" id="COG0784">
    <property type="taxonomic scope" value="Bacteria"/>
</dbReference>
<reference evidence="6" key="1">
    <citation type="submission" date="2008-01" db="EMBL/GenBank/DDBJ databases">
        <title>Complete sequence of chromosome of Caulobacter sp. K31.</title>
        <authorList>
            <consortium name="US DOE Joint Genome Institute"/>
            <person name="Copeland A."/>
            <person name="Lucas S."/>
            <person name="Lapidus A."/>
            <person name="Barry K."/>
            <person name="Glavina del Rio T."/>
            <person name="Dalin E."/>
            <person name="Tice H."/>
            <person name="Pitluck S."/>
            <person name="Bruce D."/>
            <person name="Goodwin L."/>
            <person name="Thompson L.S."/>
            <person name="Brettin T."/>
            <person name="Detter J.C."/>
            <person name="Han C."/>
            <person name="Schmutz J."/>
            <person name="Larimer F."/>
            <person name="Land M."/>
            <person name="Hauser L."/>
            <person name="Kyrpides N."/>
            <person name="Kim E."/>
            <person name="Stephens C."/>
            <person name="Richardson P."/>
        </authorList>
    </citation>
    <scope>NUCLEOTIDE SEQUENCE [LARGE SCALE GENOMIC DNA]</scope>
    <source>
        <strain evidence="6">K31</strain>
    </source>
</reference>
<dbReference type="OrthoDB" id="9801651at2"/>
<name>B0SX48_CAUSK</name>
<evidence type="ECO:0000256" key="3">
    <source>
        <dbReference type="PROSITE-ProRule" id="PRU00169"/>
    </source>
</evidence>
<proteinExistence type="predicted"/>
<keyword evidence="1 3" id="KW-0597">Phosphoprotein</keyword>
<accession>B0SX48</accession>
<feature type="modified residue" description="4-aspartylphosphate" evidence="3">
    <location>
        <position position="431"/>
    </location>
</feature>
<evidence type="ECO:0000256" key="2">
    <source>
        <dbReference type="ARBA" id="ARBA00023012"/>
    </source>
</evidence>
<dbReference type="GO" id="GO:0000160">
    <property type="term" value="P:phosphorelay signal transduction system"/>
    <property type="evidence" value="ECO:0007669"/>
    <property type="project" value="InterPro"/>
</dbReference>
<dbReference type="InterPro" id="IPR011006">
    <property type="entry name" value="CheY-like_superfamily"/>
</dbReference>
<dbReference type="AlphaFoldDB" id="B0SX48"/>
<keyword evidence="6" id="KW-0808">Transferase</keyword>
<evidence type="ECO:0000259" key="4">
    <source>
        <dbReference type="PROSITE" id="PS50109"/>
    </source>
</evidence>
<dbReference type="InterPro" id="IPR046342">
    <property type="entry name" value="CBS_dom_sf"/>
</dbReference>
<dbReference type="KEGG" id="cak:Caul_1079"/>
<dbReference type="Pfam" id="PF02518">
    <property type="entry name" value="HATPase_c"/>
    <property type="match status" value="1"/>
</dbReference>
<sequence>MDTLDRLIDRRAPIDPATPCADVRAIFLAEAHAAAVAVVVAGKPVGLVYRDVFLGQMAVADLDARPVSEVMDREPRTVECSLTATAFVESITQSAIPVFRSAYVSVDEAGDYVGVGGLSSLLASHRRRQREAEEAMALVERMAVDVSHHLEGVLAFTERLEQSRLTPDAAAYVRAIGDTSRDMSQVLGRAMDLRRAATGGLTLTPAPSLLRDLSDAVEARWSARAAEGGSTLLFSYDGDPEAAALIDADRVLQVFDALIDSALSSGRGVIEASLKARPVNLEHGGGLRLEGRVRDNTAGSPEERLARVYDPLGAGSIEDRNELALGVSMALAHGLTRAMGGPLRAEANLGAGLTLHFSVTAPQVNMIQGPAEEPTMDARSAHILIVDDNATNRMVAEALCEMFDCTSEQVVDGLEAVEAAKSGRFDLILMDIKMPRMDGVAATRAIRELPGRAGSAPIVALTANADPADVATYVAAGMQDVVEKPIKPERLAVVLSALLGGDNENADAEAAA</sequence>
<dbReference type="CDD" id="cd17546">
    <property type="entry name" value="REC_hyHK_CKI1_RcsC-like"/>
    <property type="match status" value="1"/>
</dbReference>
<dbReference type="EMBL" id="CP000927">
    <property type="protein sequence ID" value="ABZ70209.1"/>
    <property type="molecule type" value="Genomic_DNA"/>
</dbReference>
<feature type="domain" description="Histidine kinase" evidence="4">
    <location>
        <begin position="141"/>
        <end position="363"/>
    </location>
</feature>
<dbReference type="SUPFAM" id="SSF52172">
    <property type="entry name" value="CheY-like"/>
    <property type="match status" value="1"/>
</dbReference>
<dbReference type="eggNOG" id="COG0642">
    <property type="taxonomic scope" value="Bacteria"/>
</dbReference>
<dbReference type="HOGENOM" id="CLU_000445_114_15_5"/>
<dbReference type="SUPFAM" id="SSF55874">
    <property type="entry name" value="ATPase domain of HSP90 chaperone/DNA topoisomerase II/histidine kinase"/>
    <property type="match status" value="1"/>
</dbReference>
<protein>
    <submittedName>
        <fullName evidence="6">CBS sensor hybrid histidine kinase</fullName>
    </submittedName>
</protein>
<evidence type="ECO:0000313" key="6">
    <source>
        <dbReference type="EMBL" id="ABZ70209.1"/>
    </source>
</evidence>
<gene>
    <name evidence="6" type="ordered locus">Caul_1079</name>
</gene>
<dbReference type="Gene3D" id="3.30.565.10">
    <property type="entry name" value="Histidine kinase-like ATPase, C-terminal domain"/>
    <property type="match status" value="1"/>
</dbReference>
<dbReference type="InterPro" id="IPR003594">
    <property type="entry name" value="HATPase_dom"/>
</dbReference>
<dbReference type="InterPro" id="IPR005467">
    <property type="entry name" value="His_kinase_dom"/>
</dbReference>
<dbReference type="Pfam" id="PF00072">
    <property type="entry name" value="Response_reg"/>
    <property type="match status" value="1"/>
</dbReference>
<evidence type="ECO:0000259" key="5">
    <source>
        <dbReference type="PROSITE" id="PS50110"/>
    </source>
</evidence>
<dbReference type="SUPFAM" id="SSF54631">
    <property type="entry name" value="CBS-domain pair"/>
    <property type="match status" value="1"/>
</dbReference>
<dbReference type="SMART" id="SM00448">
    <property type="entry name" value="REC"/>
    <property type="match status" value="1"/>
</dbReference>
<keyword evidence="2" id="KW-0902">Two-component regulatory system</keyword>
<dbReference type="GO" id="GO:0016301">
    <property type="term" value="F:kinase activity"/>
    <property type="evidence" value="ECO:0007669"/>
    <property type="project" value="UniProtKB-KW"/>
</dbReference>
<dbReference type="STRING" id="366602.Caul_1079"/>
<dbReference type="Gene3D" id="3.40.50.2300">
    <property type="match status" value="1"/>
</dbReference>
<dbReference type="PANTHER" id="PTHR45339">
    <property type="entry name" value="HYBRID SIGNAL TRANSDUCTION HISTIDINE KINASE J"/>
    <property type="match status" value="1"/>
</dbReference>
<dbReference type="PANTHER" id="PTHR45339:SF1">
    <property type="entry name" value="HYBRID SIGNAL TRANSDUCTION HISTIDINE KINASE J"/>
    <property type="match status" value="1"/>
</dbReference>
<feature type="domain" description="Response regulatory" evidence="5">
    <location>
        <begin position="382"/>
        <end position="499"/>
    </location>
</feature>